<feature type="non-terminal residue" evidence="2">
    <location>
        <position position="177"/>
    </location>
</feature>
<name>A0A6J4UKA2_9BACT</name>
<dbReference type="EMBL" id="CADCWL010000036">
    <property type="protein sequence ID" value="CAA9551852.1"/>
    <property type="molecule type" value="Genomic_DNA"/>
</dbReference>
<accession>A0A6J4UKA2</accession>
<feature type="compositionally biased region" description="Pro residues" evidence="1">
    <location>
        <begin position="7"/>
        <end position="21"/>
    </location>
</feature>
<reference evidence="2" key="1">
    <citation type="submission" date="2020-02" db="EMBL/GenBank/DDBJ databases">
        <authorList>
            <person name="Meier V. D."/>
        </authorList>
    </citation>
    <scope>NUCLEOTIDE SEQUENCE</scope>
    <source>
        <strain evidence="2">AVDCRST_MAG19</strain>
    </source>
</reference>
<sequence length="177" mass="20338">GRRPLRRPGPFPVRRPPSPRPPRGRARRAARRADRRGRGDPRHLPPPRGPLPAGRPVLLPVLLAEDEDVPVRRRQAVPGDRHPVQETGLLGERYLRRGERDRVVPPAQRDGGLRRRHLHRGDLRRGLRRLRRATRHRLRGGHPHERRALRRLRQVCVTDMVADGRTDSEVCLGGRCV</sequence>
<organism evidence="2">
    <name type="scientific">uncultured Thermomicrobiales bacterium</name>
    <dbReference type="NCBI Taxonomy" id="1645740"/>
    <lineage>
        <taxon>Bacteria</taxon>
        <taxon>Pseudomonadati</taxon>
        <taxon>Thermomicrobiota</taxon>
        <taxon>Thermomicrobia</taxon>
        <taxon>Thermomicrobiales</taxon>
        <taxon>environmental samples</taxon>
    </lineage>
</organism>
<evidence type="ECO:0000256" key="1">
    <source>
        <dbReference type="SAM" id="MobiDB-lite"/>
    </source>
</evidence>
<gene>
    <name evidence="2" type="ORF">AVDCRST_MAG19-774</name>
</gene>
<dbReference type="AlphaFoldDB" id="A0A6J4UKA2"/>
<feature type="non-terminal residue" evidence="2">
    <location>
        <position position="1"/>
    </location>
</feature>
<feature type="compositionally biased region" description="Basic residues" evidence="1">
    <location>
        <begin position="22"/>
        <end position="35"/>
    </location>
</feature>
<proteinExistence type="predicted"/>
<feature type="region of interest" description="Disordered" evidence="1">
    <location>
        <begin position="1"/>
        <end position="55"/>
    </location>
</feature>
<protein>
    <submittedName>
        <fullName evidence="2">Uncharacterized protein</fullName>
    </submittedName>
</protein>
<evidence type="ECO:0000313" key="2">
    <source>
        <dbReference type="EMBL" id="CAA9551852.1"/>
    </source>
</evidence>